<sequence length="56" mass="6131">MLEKLTPKLFALFSMLQNAGFSLPTSLGLQNNFCLVFDSHGTIVSFIILALIASRT</sequence>
<dbReference type="AlphaFoldDB" id="A0A9K3J368"/>
<evidence type="ECO:0000313" key="2">
    <source>
        <dbReference type="Proteomes" id="UP000215914"/>
    </source>
</evidence>
<protein>
    <submittedName>
        <fullName evidence="1">Uncharacterized protein</fullName>
    </submittedName>
</protein>
<dbReference type="EMBL" id="MNCJ02000320">
    <property type="protein sequence ID" value="KAF5806950.1"/>
    <property type="molecule type" value="Genomic_DNA"/>
</dbReference>
<reference evidence="1" key="2">
    <citation type="submission" date="2020-06" db="EMBL/GenBank/DDBJ databases">
        <title>Helianthus annuus Genome sequencing and assembly Release 2.</title>
        <authorList>
            <person name="Gouzy J."/>
            <person name="Langlade N."/>
            <person name="Munos S."/>
        </authorList>
    </citation>
    <scope>NUCLEOTIDE SEQUENCE</scope>
    <source>
        <tissue evidence="1">Leaves</tissue>
    </source>
</reference>
<dbReference type="Gramene" id="mRNA:HanXRQr2_Chr05g0227521">
    <property type="protein sequence ID" value="CDS:HanXRQr2_Chr05g0227521.1"/>
    <property type="gene ID" value="HanXRQr2_Chr05g0227521"/>
</dbReference>
<proteinExistence type="predicted"/>
<keyword evidence="2" id="KW-1185">Reference proteome</keyword>
<comment type="caution">
    <text evidence="1">The sequence shown here is derived from an EMBL/GenBank/DDBJ whole genome shotgun (WGS) entry which is preliminary data.</text>
</comment>
<accession>A0A9K3J368</accession>
<organism evidence="1 2">
    <name type="scientific">Helianthus annuus</name>
    <name type="common">Common sunflower</name>
    <dbReference type="NCBI Taxonomy" id="4232"/>
    <lineage>
        <taxon>Eukaryota</taxon>
        <taxon>Viridiplantae</taxon>
        <taxon>Streptophyta</taxon>
        <taxon>Embryophyta</taxon>
        <taxon>Tracheophyta</taxon>
        <taxon>Spermatophyta</taxon>
        <taxon>Magnoliopsida</taxon>
        <taxon>eudicotyledons</taxon>
        <taxon>Gunneridae</taxon>
        <taxon>Pentapetalae</taxon>
        <taxon>asterids</taxon>
        <taxon>campanulids</taxon>
        <taxon>Asterales</taxon>
        <taxon>Asteraceae</taxon>
        <taxon>Asteroideae</taxon>
        <taxon>Heliantheae alliance</taxon>
        <taxon>Heliantheae</taxon>
        <taxon>Helianthus</taxon>
    </lineage>
</organism>
<dbReference type="Proteomes" id="UP000215914">
    <property type="component" value="Unassembled WGS sequence"/>
</dbReference>
<gene>
    <name evidence="1" type="ORF">HanXRQr2_Chr05g0227521</name>
</gene>
<evidence type="ECO:0000313" key="1">
    <source>
        <dbReference type="EMBL" id="KAF5806950.1"/>
    </source>
</evidence>
<reference evidence="1" key="1">
    <citation type="journal article" date="2017" name="Nature">
        <title>The sunflower genome provides insights into oil metabolism, flowering and Asterid evolution.</title>
        <authorList>
            <person name="Badouin H."/>
            <person name="Gouzy J."/>
            <person name="Grassa C.J."/>
            <person name="Murat F."/>
            <person name="Staton S.E."/>
            <person name="Cottret L."/>
            <person name="Lelandais-Briere C."/>
            <person name="Owens G.L."/>
            <person name="Carrere S."/>
            <person name="Mayjonade B."/>
            <person name="Legrand L."/>
            <person name="Gill N."/>
            <person name="Kane N.C."/>
            <person name="Bowers J.E."/>
            <person name="Hubner S."/>
            <person name="Bellec A."/>
            <person name="Berard A."/>
            <person name="Berges H."/>
            <person name="Blanchet N."/>
            <person name="Boniface M.C."/>
            <person name="Brunel D."/>
            <person name="Catrice O."/>
            <person name="Chaidir N."/>
            <person name="Claudel C."/>
            <person name="Donnadieu C."/>
            <person name="Faraut T."/>
            <person name="Fievet G."/>
            <person name="Helmstetter N."/>
            <person name="King M."/>
            <person name="Knapp S.J."/>
            <person name="Lai Z."/>
            <person name="Le Paslier M.C."/>
            <person name="Lippi Y."/>
            <person name="Lorenzon L."/>
            <person name="Mandel J.R."/>
            <person name="Marage G."/>
            <person name="Marchand G."/>
            <person name="Marquand E."/>
            <person name="Bret-Mestries E."/>
            <person name="Morien E."/>
            <person name="Nambeesan S."/>
            <person name="Nguyen T."/>
            <person name="Pegot-Espagnet P."/>
            <person name="Pouilly N."/>
            <person name="Raftis F."/>
            <person name="Sallet E."/>
            <person name="Schiex T."/>
            <person name="Thomas J."/>
            <person name="Vandecasteele C."/>
            <person name="Vares D."/>
            <person name="Vear F."/>
            <person name="Vautrin S."/>
            <person name="Crespi M."/>
            <person name="Mangin B."/>
            <person name="Burke J.M."/>
            <person name="Salse J."/>
            <person name="Munos S."/>
            <person name="Vincourt P."/>
            <person name="Rieseberg L.H."/>
            <person name="Langlade N.B."/>
        </authorList>
    </citation>
    <scope>NUCLEOTIDE SEQUENCE</scope>
    <source>
        <tissue evidence="1">Leaves</tissue>
    </source>
</reference>
<name>A0A9K3J368_HELAN</name>